<reference evidence="9" key="1">
    <citation type="submission" date="2016-10" db="EMBL/GenBank/DDBJ databases">
        <authorList>
            <person name="Varghese N."/>
            <person name="Submissions S."/>
        </authorList>
    </citation>
    <scope>NUCLEOTIDE SEQUENCE [LARGE SCALE GENOMIC DNA]</scope>
    <source>
        <strain evidence="9">Nm69</strain>
    </source>
</reference>
<keyword evidence="8" id="KW-0689">Ribosomal protein</keyword>
<keyword evidence="2 5" id="KW-0963">Cytoplasm</keyword>
<dbReference type="HAMAP" id="MF_02210">
    <property type="entry name" value="RimI"/>
    <property type="match status" value="1"/>
</dbReference>
<dbReference type="STRING" id="52441.SAMN05216302_101039"/>
<keyword evidence="3 5" id="KW-0808">Transferase</keyword>
<dbReference type="InterPro" id="IPR016181">
    <property type="entry name" value="Acyl_CoA_acyltransferase"/>
</dbReference>
<comment type="caution">
    <text evidence="5">Lacks conserved residue(s) required for the propagation of feature annotation.</text>
</comment>
<dbReference type="EC" id="2.3.1.266" evidence="5 6"/>
<keyword evidence="9" id="KW-1185">Reference proteome</keyword>
<organism evidence="8 9">
    <name type="scientific">Nitrosomonas aestuarii</name>
    <dbReference type="NCBI Taxonomy" id="52441"/>
    <lineage>
        <taxon>Bacteria</taxon>
        <taxon>Pseudomonadati</taxon>
        <taxon>Pseudomonadota</taxon>
        <taxon>Betaproteobacteria</taxon>
        <taxon>Nitrosomonadales</taxon>
        <taxon>Nitrosomonadaceae</taxon>
        <taxon>Nitrosomonas</taxon>
    </lineage>
</organism>
<protein>
    <recommendedName>
        <fullName evidence="5 6">[Ribosomal protein bS18]-alanine N-acetyltransferase</fullName>
        <ecNumber evidence="5 6">2.3.1.266</ecNumber>
    </recommendedName>
</protein>
<keyword evidence="4 5" id="KW-0012">Acyltransferase</keyword>
<dbReference type="GO" id="GO:0008999">
    <property type="term" value="F:protein-N-terminal-alanine acetyltransferase activity"/>
    <property type="evidence" value="ECO:0007669"/>
    <property type="project" value="UniProtKB-UniRule"/>
</dbReference>
<sequence length="153" mass="17403">MNSDTQLNPDIRVMRESDLSQIILLEREIFLFPWSLENFASSIRAGYLCRVMEEKSAIFGYSIMMVGPDEAHILTFGIGAQWQKKGLGEKLLKYLIQLAGEEHAKSMLLDVRESNHGAAKLYKQLGFQQIATRKGYYPAMCGREDALVMRLVL</sequence>
<dbReference type="Proteomes" id="UP000199533">
    <property type="component" value="Unassembled WGS sequence"/>
</dbReference>
<proteinExistence type="inferred from homology"/>
<name>A0A1I4AV21_9PROT</name>
<gene>
    <name evidence="5" type="primary">rimI</name>
    <name evidence="8" type="ORF">SAMN05216302_101039</name>
</gene>
<feature type="active site" description="Proton donor" evidence="5">
    <location>
        <position position="122"/>
    </location>
</feature>
<dbReference type="GO" id="GO:0005840">
    <property type="term" value="C:ribosome"/>
    <property type="evidence" value="ECO:0007669"/>
    <property type="project" value="UniProtKB-KW"/>
</dbReference>
<evidence type="ECO:0000256" key="3">
    <source>
        <dbReference type="ARBA" id="ARBA00022679"/>
    </source>
</evidence>
<evidence type="ECO:0000313" key="8">
    <source>
        <dbReference type="EMBL" id="SFK60060.1"/>
    </source>
</evidence>
<dbReference type="PANTHER" id="PTHR43420:SF12">
    <property type="entry name" value="N-ACETYLTRANSFERASE DOMAIN-CONTAINING PROTEIN"/>
    <property type="match status" value="1"/>
</dbReference>
<dbReference type="CDD" id="cd04301">
    <property type="entry name" value="NAT_SF"/>
    <property type="match status" value="1"/>
</dbReference>
<accession>A0A1I4AV21</accession>
<feature type="binding site" evidence="5">
    <location>
        <position position="115"/>
    </location>
    <ligand>
        <name>acetyl-CoA</name>
        <dbReference type="ChEBI" id="CHEBI:57288"/>
    </ligand>
</feature>
<dbReference type="GO" id="GO:0005737">
    <property type="term" value="C:cytoplasm"/>
    <property type="evidence" value="ECO:0007669"/>
    <property type="project" value="UniProtKB-SubCell"/>
</dbReference>
<dbReference type="PROSITE" id="PS51186">
    <property type="entry name" value="GNAT"/>
    <property type="match status" value="1"/>
</dbReference>
<dbReference type="Gene3D" id="3.40.630.30">
    <property type="match status" value="1"/>
</dbReference>
<dbReference type="InterPro" id="IPR000182">
    <property type="entry name" value="GNAT_dom"/>
</dbReference>
<evidence type="ECO:0000256" key="1">
    <source>
        <dbReference type="ARBA" id="ARBA00005395"/>
    </source>
</evidence>
<dbReference type="OrthoDB" id="9796919at2"/>
<feature type="domain" description="N-acetyltransferase" evidence="7">
    <location>
        <begin position="9"/>
        <end position="153"/>
    </location>
</feature>
<comment type="catalytic activity">
    <reaction evidence="5 6">
        <text>N-terminal L-alanyl-[ribosomal protein bS18] + acetyl-CoA = N-terminal N(alpha)-acetyl-L-alanyl-[ribosomal protein bS18] + CoA + H(+)</text>
        <dbReference type="Rhea" id="RHEA:43756"/>
        <dbReference type="Rhea" id="RHEA-COMP:10676"/>
        <dbReference type="Rhea" id="RHEA-COMP:10677"/>
        <dbReference type="ChEBI" id="CHEBI:15378"/>
        <dbReference type="ChEBI" id="CHEBI:57287"/>
        <dbReference type="ChEBI" id="CHEBI:57288"/>
        <dbReference type="ChEBI" id="CHEBI:64718"/>
        <dbReference type="ChEBI" id="CHEBI:83683"/>
        <dbReference type="EC" id="2.3.1.266"/>
    </reaction>
</comment>
<dbReference type="Pfam" id="PF00583">
    <property type="entry name" value="Acetyltransf_1"/>
    <property type="match status" value="1"/>
</dbReference>
<dbReference type="InterPro" id="IPR050680">
    <property type="entry name" value="YpeA/RimI_acetyltransf"/>
</dbReference>
<comment type="function">
    <text evidence="5 6">Acetylates the N-terminal alanine of ribosomal protein bS18.</text>
</comment>
<dbReference type="NCBIfam" id="TIGR01575">
    <property type="entry name" value="rimI"/>
    <property type="match status" value="1"/>
</dbReference>
<keyword evidence="8" id="KW-0687">Ribonucleoprotein</keyword>
<evidence type="ECO:0000313" key="9">
    <source>
        <dbReference type="Proteomes" id="UP000199533"/>
    </source>
</evidence>
<dbReference type="SUPFAM" id="SSF55729">
    <property type="entry name" value="Acyl-CoA N-acyltransferases (Nat)"/>
    <property type="match status" value="1"/>
</dbReference>
<feature type="binding site" evidence="5">
    <location>
        <begin position="84"/>
        <end position="89"/>
    </location>
    <ligand>
        <name>acetyl-CoA</name>
        <dbReference type="ChEBI" id="CHEBI:57288"/>
    </ligand>
</feature>
<evidence type="ECO:0000256" key="4">
    <source>
        <dbReference type="ARBA" id="ARBA00023315"/>
    </source>
</evidence>
<evidence type="ECO:0000256" key="2">
    <source>
        <dbReference type="ARBA" id="ARBA00022490"/>
    </source>
</evidence>
<dbReference type="InterPro" id="IPR043690">
    <property type="entry name" value="RimI"/>
</dbReference>
<dbReference type="InterPro" id="IPR006464">
    <property type="entry name" value="AcTrfase_RimI/Ard1"/>
</dbReference>
<dbReference type="EMBL" id="FOSP01000010">
    <property type="protein sequence ID" value="SFK60060.1"/>
    <property type="molecule type" value="Genomic_DNA"/>
</dbReference>
<dbReference type="RefSeq" id="WP_090698886.1">
    <property type="nucleotide sequence ID" value="NZ_FOSP01000010.1"/>
</dbReference>
<evidence type="ECO:0000259" key="7">
    <source>
        <dbReference type="PROSITE" id="PS51186"/>
    </source>
</evidence>
<comment type="subcellular location">
    <subcellularLocation>
        <location evidence="5 6">Cytoplasm</location>
    </subcellularLocation>
</comment>
<evidence type="ECO:0000256" key="5">
    <source>
        <dbReference type="HAMAP-Rule" id="MF_02210"/>
    </source>
</evidence>
<evidence type="ECO:0000256" key="6">
    <source>
        <dbReference type="RuleBase" id="RU363094"/>
    </source>
</evidence>
<dbReference type="PANTHER" id="PTHR43420">
    <property type="entry name" value="ACETYLTRANSFERASE"/>
    <property type="match status" value="1"/>
</dbReference>
<comment type="similarity">
    <text evidence="1 5 6">Belongs to the acetyltransferase family. RimI subfamily.</text>
</comment>
<dbReference type="AlphaFoldDB" id="A0A1I4AV21"/>